<keyword evidence="2 3" id="KW-0833">Ubl conjugation pathway</keyword>
<accession>A0A9W7THD6</accession>
<feature type="region of interest" description="Disordered" evidence="4">
    <location>
        <begin position="116"/>
        <end position="154"/>
    </location>
</feature>
<evidence type="ECO:0000259" key="5">
    <source>
        <dbReference type="PROSITE" id="PS50033"/>
    </source>
</evidence>
<dbReference type="GO" id="GO:0004842">
    <property type="term" value="F:ubiquitin-protein transferase activity"/>
    <property type="evidence" value="ECO:0007669"/>
    <property type="project" value="InterPro"/>
</dbReference>
<dbReference type="EMBL" id="JAFHDT010000017">
    <property type="protein sequence ID" value="KAI7797367.1"/>
    <property type="molecule type" value="Genomic_DNA"/>
</dbReference>
<feature type="domain" description="HECT" evidence="6">
    <location>
        <begin position="223"/>
        <end position="339"/>
    </location>
</feature>
<reference evidence="7" key="1">
    <citation type="submission" date="2021-02" db="EMBL/GenBank/DDBJ databases">
        <title>Comparative genomics reveals that relaxation of natural selection precedes convergent phenotypic evolution of cavefish.</title>
        <authorList>
            <person name="Peng Z."/>
        </authorList>
    </citation>
    <scope>NUCLEOTIDE SEQUENCE</scope>
    <source>
        <tissue evidence="7">Muscle</tissue>
    </source>
</reference>
<feature type="compositionally biased region" description="Pro residues" evidence="4">
    <location>
        <begin position="134"/>
        <end position="148"/>
    </location>
</feature>
<gene>
    <name evidence="7" type="ORF">IRJ41_000034</name>
</gene>
<comment type="caution">
    <text evidence="7">The sequence shown here is derived from an EMBL/GenBank/DDBJ whole genome shotgun (WGS) entry which is preliminary data.</text>
</comment>
<protein>
    <submittedName>
        <fullName evidence="7">G2/M phase-specific E3 ubiquitin-protein ligase-like</fullName>
    </submittedName>
</protein>
<organism evidence="7 8">
    <name type="scientific">Triplophysa rosa</name>
    <name type="common">Cave loach</name>
    <dbReference type="NCBI Taxonomy" id="992332"/>
    <lineage>
        <taxon>Eukaryota</taxon>
        <taxon>Metazoa</taxon>
        <taxon>Chordata</taxon>
        <taxon>Craniata</taxon>
        <taxon>Vertebrata</taxon>
        <taxon>Euteleostomi</taxon>
        <taxon>Actinopterygii</taxon>
        <taxon>Neopterygii</taxon>
        <taxon>Teleostei</taxon>
        <taxon>Ostariophysi</taxon>
        <taxon>Cypriniformes</taxon>
        <taxon>Nemacheilidae</taxon>
        <taxon>Triplophysa</taxon>
    </lineage>
</organism>
<dbReference type="InterPro" id="IPR000569">
    <property type="entry name" value="HECT_dom"/>
</dbReference>
<sequence length="406" mass="45215">ERRRQCLEAQEKIRLKAIEDRHQRIINLEEPIDGVPIKFKFPNGLERIRKFNLSETIQVLFDFVGQDDLSSEVFYVQEATSSTPLKNNLSGTLNDYNIKGFSTLYVVWTSSEEAPSLASPHEPSTSVQSACHTPSPPHWSPAPSPPHWSPASSPSYTSTHWSPVHFSPTEATSVTTDNCESTSAEFDLQMILEKLHSRVDLSSCPTSNQINVIRDNLLQGSLQAFKRRRFNPGARLDVVFVDSDGVGEGAVDEGGPTREYLRLLMREIQTSRIFEGPENNRLLALDTHALENGLYSTIGKMIAVCIIHGGVGPHFFSDRLFMQLFGKCTPPVSLEEIADSSFREKLLKIKDADSVQKSHAAISDAVDCLSMMGALRYISSLEERDSLVQSAADYFVNGRTVLALRQ</sequence>
<dbReference type="Proteomes" id="UP001059041">
    <property type="component" value="Linkage Group LG17"/>
</dbReference>
<evidence type="ECO:0000256" key="1">
    <source>
        <dbReference type="ARBA" id="ARBA00022679"/>
    </source>
</evidence>
<evidence type="ECO:0000313" key="8">
    <source>
        <dbReference type="Proteomes" id="UP001059041"/>
    </source>
</evidence>
<evidence type="ECO:0000259" key="6">
    <source>
        <dbReference type="PROSITE" id="PS50237"/>
    </source>
</evidence>
<dbReference type="Gene3D" id="3.10.20.90">
    <property type="entry name" value="Phosphatidylinositol 3-kinase Catalytic Subunit, Chain A, domain 1"/>
    <property type="match status" value="1"/>
</dbReference>
<dbReference type="InterPro" id="IPR001012">
    <property type="entry name" value="UBX_dom"/>
</dbReference>
<evidence type="ECO:0000313" key="7">
    <source>
        <dbReference type="EMBL" id="KAI7797367.1"/>
    </source>
</evidence>
<dbReference type="SUPFAM" id="SSF54236">
    <property type="entry name" value="Ubiquitin-like"/>
    <property type="match status" value="1"/>
</dbReference>
<dbReference type="InterPro" id="IPR029071">
    <property type="entry name" value="Ubiquitin-like_domsf"/>
</dbReference>
<evidence type="ECO:0000256" key="2">
    <source>
        <dbReference type="ARBA" id="ARBA00022786"/>
    </source>
</evidence>
<dbReference type="PROSITE" id="PS50033">
    <property type="entry name" value="UBX"/>
    <property type="match status" value="1"/>
</dbReference>
<keyword evidence="1" id="KW-0808">Transferase</keyword>
<dbReference type="AlphaFoldDB" id="A0A9W7THD6"/>
<dbReference type="Gene3D" id="3.90.1750.10">
    <property type="entry name" value="Hect, E3 ligase catalytic domains"/>
    <property type="match status" value="1"/>
</dbReference>
<name>A0A9W7THD6_TRIRA</name>
<feature type="non-terminal residue" evidence="7">
    <location>
        <position position="406"/>
    </location>
</feature>
<keyword evidence="8" id="KW-1185">Reference proteome</keyword>
<feature type="domain" description="UBX" evidence="5">
    <location>
        <begin position="30"/>
        <end position="106"/>
    </location>
</feature>
<dbReference type="SUPFAM" id="SSF56204">
    <property type="entry name" value="Hect, E3 ligase catalytic domain"/>
    <property type="match status" value="1"/>
</dbReference>
<evidence type="ECO:0000256" key="3">
    <source>
        <dbReference type="PROSITE-ProRule" id="PRU00104"/>
    </source>
</evidence>
<proteinExistence type="predicted"/>
<feature type="compositionally biased region" description="Polar residues" evidence="4">
    <location>
        <begin position="122"/>
        <end position="132"/>
    </location>
</feature>
<dbReference type="InterPro" id="IPR035983">
    <property type="entry name" value="Hect_E3_ubiquitin_ligase"/>
</dbReference>
<evidence type="ECO:0000256" key="4">
    <source>
        <dbReference type="SAM" id="MobiDB-lite"/>
    </source>
</evidence>
<dbReference type="PROSITE" id="PS50237">
    <property type="entry name" value="HECT"/>
    <property type="match status" value="1"/>
</dbReference>
<comment type="caution">
    <text evidence="3">Lacks conserved residue(s) required for the propagation of feature annotation.</text>
</comment>